<evidence type="ECO:0000256" key="2">
    <source>
        <dbReference type="ARBA" id="ARBA00009320"/>
    </source>
</evidence>
<feature type="non-terminal residue" evidence="5">
    <location>
        <position position="1"/>
    </location>
</feature>
<comment type="cofactor">
    <cofactor evidence="1">
        <name>pyridoxal 5'-phosphate</name>
        <dbReference type="ChEBI" id="CHEBI:597326"/>
    </cofactor>
</comment>
<evidence type="ECO:0000313" key="6">
    <source>
        <dbReference type="Proteomes" id="UP000681967"/>
    </source>
</evidence>
<dbReference type="PANTHER" id="PTHR11825">
    <property type="entry name" value="SUBGROUP IIII AMINOTRANSFERASE"/>
    <property type="match status" value="1"/>
</dbReference>
<dbReference type="PANTHER" id="PTHR11825:SF44">
    <property type="entry name" value="BRANCHED-CHAIN-AMINO-ACID AMINOTRANSFERASE"/>
    <property type="match status" value="1"/>
</dbReference>
<accession>A0A8S3FBD5</accession>
<reference evidence="5" key="1">
    <citation type="submission" date="2021-02" db="EMBL/GenBank/DDBJ databases">
        <authorList>
            <person name="Nowell W R."/>
        </authorList>
    </citation>
    <scope>NUCLEOTIDE SEQUENCE</scope>
</reference>
<keyword evidence="4" id="KW-0028">Amino-acid biosynthesis</keyword>
<dbReference type="GO" id="GO:0004084">
    <property type="term" value="F:branched-chain-amino-acid transaminase activity"/>
    <property type="evidence" value="ECO:0007669"/>
    <property type="project" value="InterPro"/>
</dbReference>
<dbReference type="GO" id="GO:0009098">
    <property type="term" value="P:L-leucine biosynthetic process"/>
    <property type="evidence" value="ECO:0007669"/>
    <property type="project" value="TreeGrafter"/>
</dbReference>
<comment type="caution">
    <text evidence="5">The sequence shown here is derived from an EMBL/GenBank/DDBJ whole genome shotgun (WGS) entry which is preliminary data.</text>
</comment>
<evidence type="ECO:0000313" key="5">
    <source>
        <dbReference type="EMBL" id="CAF5113408.1"/>
    </source>
</evidence>
<dbReference type="Proteomes" id="UP000681967">
    <property type="component" value="Unassembled WGS sequence"/>
</dbReference>
<dbReference type="EMBL" id="CAJOBH010242260">
    <property type="protein sequence ID" value="CAF5113408.1"/>
    <property type="molecule type" value="Genomic_DNA"/>
</dbReference>
<evidence type="ECO:0000256" key="1">
    <source>
        <dbReference type="ARBA" id="ARBA00001933"/>
    </source>
</evidence>
<keyword evidence="3" id="KW-0663">Pyridoxal phosphate</keyword>
<dbReference type="Gene3D" id="3.20.10.10">
    <property type="entry name" value="D-amino Acid Aminotransferase, subunit A, domain 2"/>
    <property type="match status" value="1"/>
</dbReference>
<name>A0A8S3FBD5_9BILA</name>
<protein>
    <submittedName>
        <fullName evidence="5">Uncharacterized protein</fullName>
    </submittedName>
</protein>
<evidence type="ECO:0000256" key="4">
    <source>
        <dbReference type="ARBA" id="ARBA00023304"/>
    </source>
</evidence>
<evidence type="ECO:0000256" key="3">
    <source>
        <dbReference type="ARBA" id="ARBA00022898"/>
    </source>
</evidence>
<organism evidence="5 6">
    <name type="scientific">Rotaria magnacalcarata</name>
    <dbReference type="NCBI Taxonomy" id="392030"/>
    <lineage>
        <taxon>Eukaryota</taxon>
        <taxon>Metazoa</taxon>
        <taxon>Spiralia</taxon>
        <taxon>Gnathifera</taxon>
        <taxon>Rotifera</taxon>
        <taxon>Eurotatoria</taxon>
        <taxon>Bdelloidea</taxon>
        <taxon>Philodinida</taxon>
        <taxon>Philodinidae</taxon>
        <taxon>Rotaria</taxon>
    </lineage>
</organism>
<dbReference type="InterPro" id="IPR036038">
    <property type="entry name" value="Aminotransferase-like"/>
</dbReference>
<comment type="similarity">
    <text evidence="2">Belongs to the class-IV pyridoxal-phosphate-dependent aminotransferase family.</text>
</comment>
<sequence length="85" mass="9553">TDLTVSEREITMDELMEAHQENRLMEMFGAGTACIVCPVERIVYNGKTHNLATMNNGAPLTVRFHDTLVDIQFGRKPSTWTVEVA</sequence>
<proteinExistence type="inferred from homology"/>
<gene>
    <name evidence="5" type="ORF">BYL167_LOCUS66027</name>
</gene>
<dbReference type="InterPro" id="IPR005786">
    <property type="entry name" value="B_amino_transII"/>
</dbReference>
<keyword evidence="4" id="KW-0100">Branched-chain amino acid biosynthesis</keyword>
<dbReference type="AlphaFoldDB" id="A0A8S3FBD5"/>
<dbReference type="GO" id="GO:0009099">
    <property type="term" value="P:L-valine biosynthetic process"/>
    <property type="evidence" value="ECO:0007669"/>
    <property type="project" value="TreeGrafter"/>
</dbReference>
<dbReference type="InterPro" id="IPR043132">
    <property type="entry name" value="BCAT-like_C"/>
</dbReference>
<dbReference type="GO" id="GO:0005739">
    <property type="term" value="C:mitochondrion"/>
    <property type="evidence" value="ECO:0007669"/>
    <property type="project" value="TreeGrafter"/>
</dbReference>
<dbReference type="SUPFAM" id="SSF56752">
    <property type="entry name" value="D-aminoacid aminotransferase-like PLP-dependent enzymes"/>
    <property type="match status" value="1"/>
</dbReference>